<organism evidence="2 3">
    <name type="scientific">Liquidambar formosana</name>
    <name type="common">Formosan gum</name>
    <dbReference type="NCBI Taxonomy" id="63359"/>
    <lineage>
        <taxon>Eukaryota</taxon>
        <taxon>Viridiplantae</taxon>
        <taxon>Streptophyta</taxon>
        <taxon>Embryophyta</taxon>
        <taxon>Tracheophyta</taxon>
        <taxon>Spermatophyta</taxon>
        <taxon>Magnoliopsida</taxon>
        <taxon>eudicotyledons</taxon>
        <taxon>Gunneridae</taxon>
        <taxon>Pentapetalae</taxon>
        <taxon>Saxifragales</taxon>
        <taxon>Altingiaceae</taxon>
        <taxon>Liquidambar</taxon>
    </lineage>
</organism>
<name>A0AAP0RII9_LIQFO</name>
<reference evidence="2 3" key="1">
    <citation type="journal article" date="2024" name="Plant J.">
        <title>Genome sequences and population genomics reveal climatic adaptation and genomic divergence between two closely related sweetgum species.</title>
        <authorList>
            <person name="Xu W.Q."/>
            <person name="Ren C.Q."/>
            <person name="Zhang X.Y."/>
            <person name="Comes H.P."/>
            <person name="Liu X.H."/>
            <person name="Li Y.G."/>
            <person name="Kettle C.J."/>
            <person name="Jalonen R."/>
            <person name="Gaisberger H."/>
            <person name="Ma Y.Z."/>
            <person name="Qiu Y.X."/>
        </authorList>
    </citation>
    <scope>NUCLEOTIDE SEQUENCE [LARGE SCALE GENOMIC DNA]</scope>
    <source>
        <strain evidence="2">Hangzhou</strain>
    </source>
</reference>
<keyword evidence="3" id="KW-1185">Reference proteome</keyword>
<dbReference type="AlphaFoldDB" id="A0AAP0RII9"/>
<evidence type="ECO:0000313" key="2">
    <source>
        <dbReference type="EMBL" id="KAK9278592.1"/>
    </source>
</evidence>
<proteinExistence type="predicted"/>
<dbReference type="EMBL" id="JBBPBK010000009">
    <property type="protein sequence ID" value="KAK9278592.1"/>
    <property type="molecule type" value="Genomic_DNA"/>
</dbReference>
<dbReference type="InterPro" id="IPR029480">
    <property type="entry name" value="Transpos_assoc"/>
</dbReference>
<dbReference type="Proteomes" id="UP001415857">
    <property type="component" value="Unassembled WGS sequence"/>
</dbReference>
<comment type="caution">
    <text evidence="2">The sequence shown here is derived from an EMBL/GenBank/DDBJ whole genome shotgun (WGS) entry which is preliminary data.</text>
</comment>
<dbReference type="Pfam" id="PF13963">
    <property type="entry name" value="Transpos_assoc"/>
    <property type="match status" value="1"/>
</dbReference>
<sequence length="233" mass="27238">MDKAWMHLNKLSPEYEQGIKDFMNFARGTVDRANRMRCPCCRCKNVYYRIVDEVEDHLFVNGINPKYTRWIHHGEDFEPIIHDDANDDDDMVDDVDDYVDVVQEILEDLHGGTFMDSCGRESFTDHDPYCTEGEADKFARLLRDAQRELYPDGSDSFLNILATRWKKPPTPIYGSRQVCSSRLPLVLAEKVHRSKLNVDIHDNRGMRVREKKYYGERCNNVGAGQELYRDKVH</sequence>
<feature type="domain" description="Transposase-associated" evidence="1">
    <location>
        <begin position="3"/>
        <end position="75"/>
    </location>
</feature>
<evidence type="ECO:0000313" key="3">
    <source>
        <dbReference type="Proteomes" id="UP001415857"/>
    </source>
</evidence>
<protein>
    <recommendedName>
        <fullName evidence="1">Transposase-associated domain-containing protein</fullName>
    </recommendedName>
</protein>
<gene>
    <name evidence="2" type="ORF">L1049_028164</name>
</gene>
<accession>A0AAP0RII9</accession>
<evidence type="ECO:0000259" key="1">
    <source>
        <dbReference type="Pfam" id="PF13963"/>
    </source>
</evidence>